<feature type="compositionally biased region" description="Polar residues" evidence="1">
    <location>
        <begin position="57"/>
        <end position="66"/>
    </location>
</feature>
<evidence type="ECO:0000313" key="3">
    <source>
        <dbReference type="Proteomes" id="UP001316803"/>
    </source>
</evidence>
<reference evidence="2 3" key="1">
    <citation type="submission" date="2022-12" db="EMBL/GenBank/DDBJ databases">
        <title>Genomic features and morphological characterization of a novel Knufia sp. strain isolated from spacecraft assembly facility.</title>
        <authorList>
            <person name="Teixeira M."/>
            <person name="Chander A.M."/>
            <person name="Stajich J.E."/>
            <person name="Venkateswaran K."/>
        </authorList>
    </citation>
    <scope>NUCLEOTIDE SEQUENCE [LARGE SCALE GENOMIC DNA]</scope>
    <source>
        <strain evidence="2 3">FJI-L2-BK-P2</strain>
    </source>
</reference>
<dbReference type="Proteomes" id="UP001316803">
    <property type="component" value="Unassembled WGS sequence"/>
</dbReference>
<dbReference type="EMBL" id="JAKLMC020000020">
    <property type="protein sequence ID" value="KAK5951372.1"/>
    <property type="molecule type" value="Genomic_DNA"/>
</dbReference>
<keyword evidence="3" id="KW-1185">Reference proteome</keyword>
<dbReference type="AlphaFoldDB" id="A0AAN8EI60"/>
<evidence type="ECO:0000256" key="1">
    <source>
        <dbReference type="SAM" id="MobiDB-lite"/>
    </source>
</evidence>
<feature type="region of interest" description="Disordered" evidence="1">
    <location>
        <begin position="53"/>
        <end position="101"/>
    </location>
</feature>
<gene>
    <name evidence="2" type="ORF">OHC33_007428</name>
</gene>
<evidence type="ECO:0000313" key="2">
    <source>
        <dbReference type="EMBL" id="KAK5951372.1"/>
    </source>
</evidence>
<accession>A0AAN8EI60</accession>
<proteinExistence type="predicted"/>
<protein>
    <submittedName>
        <fullName evidence="2">Uncharacterized protein</fullName>
    </submittedName>
</protein>
<name>A0AAN8EI60_9EURO</name>
<comment type="caution">
    <text evidence="2">The sequence shown here is derived from an EMBL/GenBank/DDBJ whole genome shotgun (WGS) entry which is preliminary data.</text>
</comment>
<sequence>MDQSYITHQRRPALIPAGVELSPEDEQAVRLRTGYVNPSSKHDAVFFNVNPFAPVNDRSSAPSPQANPAGKRKASALDEEGPAHELEGSSSRGASSDMEKTSKSAPLCLIPLVAHEHWLSQYAEGQDQCFDLI</sequence>
<organism evidence="2 3">
    <name type="scientific">Knufia fluminis</name>
    <dbReference type="NCBI Taxonomy" id="191047"/>
    <lineage>
        <taxon>Eukaryota</taxon>
        <taxon>Fungi</taxon>
        <taxon>Dikarya</taxon>
        <taxon>Ascomycota</taxon>
        <taxon>Pezizomycotina</taxon>
        <taxon>Eurotiomycetes</taxon>
        <taxon>Chaetothyriomycetidae</taxon>
        <taxon>Chaetothyriales</taxon>
        <taxon>Trichomeriaceae</taxon>
        <taxon>Knufia</taxon>
    </lineage>
</organism>